<keyword evidence="3" id="KW-1185">Reference proteome</keyword>
<reference evidence="2" key="1">
    <citation type="submission" date="2022-11" db="EMBL/GenBank/DDBJ databases">
        <authorList>
            <person name="Petersen C."/>
        </authorList>
    </citation>
    <scope>NUCLEOTIDE SEQUENCE</scope>
    <source>
        <strain evidence="2">IBT 19713</strain>
    </source>
</reference>
<dbReference type="RefSeq" id="XP_058328418.1">
    <property type="nucleotide sequence ID" value="XM_058475528.1"/>
</dbReference>
<dbReference type="EMBL" id="JAPQKS010000005">
    <property type="protein sequence ID" value="KAJ5225007.1"/>
    <property type="molecule type" value="Genomic_DNA"/>
</dbReference>
<dbReference type="AlphaFoldDB" id="A0A9W9NRV4"/>
<dbReference type="Proteomes" id="UP001150941">
    <property type="component" value="Unassembled WGS sequence"/>
</dbReference>
<evidence type="ECO:0000256" key="1">
    <source>
        <dbReference type="SAM" id="MobiDB-lite"/>
    </source>
</evidence>
<feature type="region of interest" description="Disordered" evidence="1">
    <location>
        <begin position="97"/>
        <end position="124"/>
    </location>
</feature>
<dbReference type="GeneID" id="83202831"/>
<protein>
    <submittedName>
        <fullName evidence="2">Uncharacterized protein</fullName>
    </submittedName>
</protein>
<name>A0A9W9NRV4_9EURO</name>
<organism evidence="2 3">
    <name type="scientific">Penicillium chermesinum</name>
    <dbReference type="NCBI Taxonomy" id="63820"/>
    <lineage>
        <taxon>Eukaryota</taxon>
        <taxon>Fungi</taxon>
        <taxon>Dikarya</taxon>
        <taxon>Ascomycota</taxon>
        <taxon>Pezizomycotina</taxon>
        <taxon>Eurotiomycetes</taxon>
        <taxon>Eurotiomycetidae</taxon>
        <taxon>Eurotiales</taxon>
        <taxon>Aspergillaceae</taxon>
        <taxon>Penicillium</taxon>
    </lineage>
</organism>
<gene>
    <name evidence="2" type="ORF">N7468_006232</name>
</gene>
<comment type="caution">
    <text evidence="2">The sequence shown here is derived from an EMBL/GenBank/DDBJ whole genome shotgun (WGS) entry which is preliminary data.</text>
</comment>
<feature type="compositionally biased region" description="Polar residues" evidence="1">
    <location>
        <begin position="109"/>
        <end position="121"/>
    </location>
</feature>
<reference evidence="2" key="2">
    <citation type="journal article" date="2023" name="IMA Fungus">
        <title>Comparative genomic study of the Penicillium genus elucidates a diverse pangenome and 15 lateral gene transfer events.</title>
        <authorList>
            <person name="Petersen C."/>
            <person name="Sorensen T."/>
            <person name="Nielsen M.R."/>
            <person name="Sondergaard T.E."/>
            <person name="Sorensen J.L."/>
            <person name="Fitzpatrick D.A."/>
            <person name="Frisvad J.C."/>
            <person name="Nielsen K.L."/>
        </authorList>
    </citation>
    <scope>NUCLEOTIDE SEQUENCE</scope>
    <source>
        <strain evidence="2">IBT 19713</strain>
    </source>
</reference>
<evidence type="ECO:0000313" key="3">
    <source>
        <dbReference type="Proteomes" id="UP001150941"/>
    </source>
</evidence>
<evidence type="ECO:0000313" key="2">
    <source>
        <dbReference type="EMBL" id="KAJ5225007.1"/>
    </source>
</evidence>
<accession>A0A9W9NRV4</accession>
<proteinExistence type="predicted"/>
<sequence length="155" mass="17204">MPGRERTAASVTYHISQPKAYKPLESPIRLALVEPTEGQRHRKCRHRSTSRIQVLFSPQFAPQCMTLCSRMKAFQTQCSLSPVPRSSHHIRRVMGNMGGGINRPEDLSVGTSSNGPANAQSERYVHRKLSPRADSDSKFNASSDNLISKLCPTCP</sequence>